<sequence>MTYFKFLLGLLFLLTANAYAQEAVLKGKLLDDEGNPLPGAVVQVKGTPRGVQTDFDGIYTITCEIGDTLVITYVGYATREIPVTAAMFDAADVTMQQLRTAVAPIRNSAYEQAIRQNNPSFHGIPDLNSSTLTYTVNRKYFDVNRIKAISKQDSVVRLFTFADEAFFEIGVSQRSGLQYVSDRNLHQTQNRYAQGRPVDGSLTYRGPETGELFSYGPLLSNLEYDGTTYPYDRNGKPVAAGQGSGMPVKPYSNSVFNTGFNTATSTKVSVYYDIHKLELDLANGTQRDLFDQDRNVYNRISLGYQKNSGTFPYTFKAGYNTSKTGNANLNALHNQIYYSSLITPPSFSNTQGNRFDNGMQRSFSPGNFNNPYWLLQTNQNQITQDAFSLQGNAAYQGEKFHLRLKAYYDKSGEEQEVNLPPGTAGFAAGLRTQKDFESQNLNTEAKVAWSDLYITDFLNFNPSASLHYAYSALDFDFQETGSISTQRMENPSKSTLQMLNTLRADADFYDFNFSLTLQQKFFTSSLQGSAWWLPDFILKANLGGLFYSDFVRQLNFTAAYSKNVGDLSLYYSNYGYNSLNLQLAESQQYTTNADLFNNSALNLEAITDFDLSLEANLWSQVAVNLNYYRTTTENAIFPVFEAGSWQLKNIASLRDAGFEATIELDTYHYSDKRNFRYSTAFSFSTHNPVVLGLKNANAGRIPLAGFEEISQNLITGQPISVLYGSAYLRDAQGNLLIAADGFPFTAVEPQILGDPIPDFNLGWSNTLRYKKFLLQFKLDWQQGGKVWNGTQQVLNYLGTSQESARDRTLTNYIFDGIAPDGTPNTRPVAFAPVDAPVTSNRWVRYGYAGVAEAAIADGSFLNLQNLSLTYELKQEQTDLFKELSLSLYGNNLWNSAGFQGANPYSNLFGTTAGNALHYFNMPLAAEVGIHLNFKI</sequence>
<feature type="chain" id="PRO_5013646071" description="TonB-dependent receptor" evidence="1">
    <location>
        <begin position="21"/>
        <end position="935"/>
    </location>
</feature>
<dbReference type="Gene3D" id="2.60.40.1120">
    <property type="entry name" value="Carboxypeptidase-like, regulatory domain"/>
    <property type="match status" value="1"/>
</dbReference>
<protein>
    <recommendedName>
        <fullName evidence="4">TonB-dependent receptor</fullName>
    </recommendedName>
</protein>
<proteinExistence type="predicted"/>
<dbReference type="RefSeq" id="WP_099647075.1">
    <property type="nucleotide sequence ID" value="NZ_KZ319296.1"/>
</dbReference>
<dbReference type="SUPFAM" id="SSF56935">
    <property type="entry name" value="Porins"/>
    <property type="match status" value="1"/>
</dbReference>
<reference evidence="2 3" key="1">
    <citation type="submission" date="2017-08" db="EMBL/GenBank/DDBJ databases">
        <title>The whole genome shortgun sequences of strain Leeuwenhoekiella nanhaiensis G18 from the South China Sea.</title>
        <authorList>
            <person name="Liu Q."/>
        </authorList>
    </citation>
    <scope>NUCLEOTIDE SEQUENCE [LARGE SCALE GENOMIC DNA]</scope>
    <source>
        <strain evidence="2 3">G18</strain>
    </source>
</reference>
<dbReference type="Pfam" id="PF13715">
    <property type="entry name" value="CarbopepD_reg_2"/>
    <property type="match status" value="1"/>
</dbReference>
<accession>A0A2G1VNP4</accession>
<dbReference type="AlphaFoldDB" id="A0A2G1VNP4"/>
<evidence type="ECO:0000313" key="2">
    <source>
        <dbReference type="EMBL" id="PHQ28382.1"/>
    </source>
</evidence>
<evidence type="ECO:0008006" key="4">
    <source>
        <dbReference type="Google" id="ProtNLM"/>
    </source>
</evidence>
<dbReference type="EMBL" id="NQXA01000014">
    <property type="protein sequence ID" value="PHQ28382.1"/>
    <property type="molecule type" value="Genomic_DNA"/>
</dbReference>
<dbReference type="OrthoDB" id="9768177at2"/>
<comment type="caution">
    <text evidence="2">The sequence shown here is derived from an EMBL/GenBank/DDBJ whole genome shotgun (WGS) entry which is preliminary data.</text>
</comment>
<dbReference type="SUPFAM" id="SSF49464">
    <property type="entry name" value="Carboxypeptidase regulatory domain-like"/>
    <property type="match status" value="1"/>
</dbReference>
<evidence type="ECO:0000256" key="1">
    <source>
        <dbReference type="SAM" id="SignalP"/>
    </source>
</evidence>
<organism evidence="2 3">
    <name type="scientific">Leeuwenhoekiella nanhaiensis</name>
    <dbReference type="NCBI Taxonomy" id="1655491"/>
    <lineage>
        <taxon>Bacteria</taxon>
        <taxon>Pseudomonadati</taxon>
        <taxon>Bacteroidota</taxon>
        <taxon>Flavobacteriia</taxon>
        <taxon>Flavobacteriales</taxon>
        <taxon>Flavobacteriaceae</taxon>
        <taxon>Leeuwenhoekiella</taxon>
    </lineage>
</organism>
<name>A0A2G1VNP4_9FLAO</name>
<dbReference type="Proteomes" id="UP000229433">
    <property type="component" value="Unassembled WGS sequence"/>
</dbReference>
<dbReference type="InterPro" id="IPR008969">
    <property type="entry name" value="CarboxyPept-like_regulatory"/>
</dbReference>
<keyword evidence="3" id="KW-1185">Reference proteome</keyword>
<feature type="signal peptide" evidence="1">
    <location>
        <begin position="1"/>
        <end position="20"/>
    </location>
</feature>
<evidence type="ECO:0000313" key="3">
    <source>
        <dbReference type="Proteomes" id="UP000229433"/>
    </source>
</evidence>
<keyword evidence="1" id="KW-0732">Signal</keyword>
<gene>
    <name evidence="2" type="ORF">CJ305_14790</name>
</gene>